<evidence type="ECO:0000313" key="2">
    <source>
        <dbReference type="Proteomes" id="UP000588604"/>
    </source>
</evidence>
<dbReference type="RefSeq" id="WP_184494972.1">
    <property type="nucleotide sequence ID" value="NZ_JACIJO010000002.1"/>
</dbReference>
<proteinExistence type="predicted"/>
<dbReference type="PANTHER" id="PTHR30605:SF0">
    <property type="entry name" value="ANHYDRO-N-ACETYLMURAMIC ACID KINASE"/>
    <property type="match status" value="1"/>
</dbReference>
<dbReference type="Pfam" id="PF03702">
    <property type="entry name" value="AnmK"/>
    <property type="match status" value="1"/>
</dbReference>
<dbReference type="InterPro" id="IPR005338">
    <property type="entry name" value="Anhydro_N_Ac-Mur_kinase"/>
</dbReference>
<dbReference type="GO" id="GO:0016773">
    <property type="term" value="F:phosphotransferase activity, alcohol group as acceptor"/>
    <property type="evidence" value="ECO:0007669"/>
    <property type="project" value="InterPro"/>
</dbReference>
<dbReference type="AlphaFoldDB" id="A0A841MHN2"/>
<dbReference type="Proteomes" id="UP000588604">
    <property type="component" value="Unassembled WGS sequence"/>
</dbReference>
<keyword evidence="1" id="KW-0808">Transferase</keyword>
<dbReference type="EC" id="2.7.1.170" evidence="1"/>
<organism evidence="1 2">
    <name type="scientific">Algoriphagus iocasae</name>
    <dbReference type="NCBI Taxonomy" id="1836499"/>
    <lineage>
        <taxon>Bacteria</taxon>
        <taxon>Pseudomonadati</taxon>
        <taxon>Bacteroidota</taxon>
        <taxon>Cytophagia</taxon>
        <taxon>Cytophagales</taxon>
        <taxon>Cyclobacteriaceae</taxon>
        <taxon>Algoriphagus</taxon>
    </lineage>
</organism>
<dbReference type="GO" id="GO:0005524">
    <property type="term" value="F:ATP binding"/>
    <property type="evidence" value="ECO:0007669"/>
    <property type="project" value="InterPro"/>
</dbReference>
<keyword evidence="2" id="KW-1185">Reference proteome</keyword>
<dbReference type="InterPro" id="IPR043129">
    <property type="entry name" value="ATPase_NBD"/>
</dbReference>
<dbReference type="PANTHER" id="PTHR30605">
    <property type="entry name" value="ANHYDRO-N-ACETYLMURAMIC ACID KINASE"/>
    <property type="match status" value="1"/>
</dbReference>
<dbReference type="GO" id="GO:0016301">
    <property type="term" value="F:kinase activity"/>
    <property type="evidence" value="ECO:0007669"/>
    <property type="project" value="UniProtKB-KW"/>
</dbReference>
<evidence type="ECO:0000313" key="1">
    <source>
        <dbReference type="EMBL" id="MBB6326363.1"/>
    </source>
</evidence>
<dbReference type="SUPFAM" id="SSF53067">
    <property type="entry name" value="Actin-like ATPase domain"/>
    <property type="match status" value="1"/>
</dbReference>
<accession>A0A841MHN2</accession>
<dbReference type="Gene3D" id="3.30.420.40">
    <property type="match status" value="2"/>
</dbReference>
<dbReference type="GO" id="GO:0009254">
    <property type="term" value="P:peptidoglycan turnover"/>
    <property type="evidence" value="ECO:0007669"/>
    <property type="project" value="InterPro"/>
</dbReference>
<comment type="caution">
    <text evidence="1">The sequence shown here is derived from an EMBL/GenBank/DDBJ whole genome shotgun (WGS) entry which is preliminary data.</text>
</comment>
<protein>
    <submittedName>
        <fullName evidence="1">Anhydro-N-acetylmuramic acid kinase</fullName>
        <ecNumber evidence="1">2.7.1.170</ecNumber>
    </submittedName>
</protein>
<reference evidence="1 2" key="1">
    <citation type="submission" date="2020-08" db="EMBL/GenBank/DDBJ databases">
        <title>Genomic Encyclopedia of Type Strains, Phase IV (KMG-IV): sequencing the most valuable type-strain genomes for metagenomic binning, comparative biology and taxonomic classification.</title>
        <authorList>
            <person name="Goeker M."/>
        </authorList>
    </citation>
    <scope>NUCLEOTIDE SEQUENCE [LARGE SCALE GENOMIC DNA]</scope>
    <source>
        <strain evidence="1 2">DSM 102044</strain>
    </source>
</reference>
<name>A0A841MHN2_9BACT</name>
<keyword evidence="1" id="KW-0418">Kinase</keyword>
<dbReference type="EMBL" id="JACIJO010000002">
    <property type="protein sequence ID" value="MBB6326363.1"/>
    <property type="molecule type" value="Genomic_DNA"/>
</dbReference>
<dbReference type="GO" id="GO:0006040">
    <property type="term" value="P:amino sugar metabolic process"/>
    <property type="evidence" value="ECO:0007669"/>
    <property type="project" value="InterPro"/>
</dbReference>
<sequence length="357" mass="39741">MNYPSYHVIGLMSGTSGDGLDLAYCHFEKKESWEFSILDAVTIPFPISLGEQLKNSHLLSALDLNLLDVTFGKWMGEKVQSFCKQKKITPEAICSHGHTVFHRPQKGLTLQIGNGWAMQASSGMKIINDFRMRDVQLGGQGAPLVPIGDRLLFADMDFCINLGGISNISMESNGKRVAFDCSPFNLLLNPIAEKLGKPYDESGNWAREGNIDPDLLKELNEVSFYQIQGAKSLGREDMEEVFLPILSKSESPEKDKLATLTEHYAFQIAKVIQTFAQVDFPNVLITGGGAYHTYFLERLDFHLQSKWKKFQASNELIEFKEALIFAFLGVLRLRGENNCLASVTHAIEDSCGGTIFG</sequence>
<gene>
    <name evidence="1" type="ORF">FHS59_001991</name>
</gene>